<protein>
    <recommendedName>
        <fullName evidence="7">Ran-specific GTPase-activating protein</fullName>
    </recommendedName>
    <alternativeName>
        <fullName evidence="8">Ran-binding protein 1</fullName>
    </alternativeName>
</protein>
<dbReference type="EMBL" id="CADEPI010000013">
    <property type="protein sequence ID" value="CAB3363784.1"/>
    <property type="molecule type" value="Genomic_DNA"/>
</dbReference>
<evidence type="ECO:0000256" key="4">
    <source>
        <dbReference type="ARBA" id="ARBA00056716"/>
    </source>
</evidence>
<keyword evidence="2" id="KW-0597">Phosphoprotein</keyword>
<dbReference type="Proteomes" id="UP000494165">
    <property type="component" value="Unassembled WGS sequence"/>
</dbReference>
<evidence type="ECO:0000256" key="7">
    <source>
        <dbReference type="ARBA" id="ARBA00067380"/>
    </source>
</evidence>
<feature type="compositionally biased region" description="Basic and acidic residues" evidence="9">
    <location>
        <begin position="1"/>
        <end position="14"/>
    </location>
</feature>
<sequence>MADNKVVKEEENTTEKPANPDEEGQVTKQDAHNEEDYDPYYPPIVELPEVHVYTNEEMEEVMIKLRAKLYRYDSSCVPPEWKERGTGEVKLLRNLDKPVVRLVMRRDKTLKVCANHFIRPWMKLSPNCGSDRAWVWSVNVDYADEEPKPELLAIKFANAADATKWFEMFEKAKEVVKDDDEGDSGGSSEDEEEKEAEEVKKKDAAAEEKAENLAEGLQSMKV</sequence>
<feature type="region of interest" description="Disordered" evidence="9">
    <location>
        <begin position="1"/>
        <end position="40"/>
    </location>
</feature>
<dbReference type="PROSITE" id="PS50196">
    <property type="entry name" value="RANBD1"/>
    <property type="match status" value="1"/>
</dbReference>
<dbReference type="OrthoDB" id="2357150at2759"/>
<comment type="function">
    <text evidence="4">Plays a role in RAN-dependent nucleocytoplasmic transport. Alleviates the TNPO1-dependent inhibition of RAN GTPase activity and mediates the dissociation of RAN from proteins involved in transport into the nucleus. Induces a conformation change in the complex formed by XPO1 and RAN that triggers the release of the nuclear export signal of cargo proteins. Promotes the disassembly of the complex formed by RAN and importin beta. Promotes dissociation of RAN from a complex with KPNA2 and CSE1L. Required for normal mitotic spindle assembly and normal progress through mitosis via its effect on RAN. Does not increase the RAN GTPase activity by itself, but increases GTP hydrolysis mediated by RANGAP1. Inhibits RCC1-dependent exchange of RAN-bound GDP by GTP.</text>
</comment>
<feature type="region of interest" description="Disordered" evidence="9">
    <location>
        <begin position="175"/>
        <end position="222"/>
    </location>
</feature>
<evidence type="ECO:0000259" key="10">
    <source>
        <dbReference type="PROSITE" id="PS50196"/>
    </source>
</evidence>
<dbReference type="InterPro" id="IPR000156">
    <property type="entry name" value="Ran_bind_dom"/>
</dbReference>
<accession>A0A8S1C7D6</accession>
<dbReference type="SMART" id="SM00160">
    <property type="entry name" value="RanBD"/>
    <property type="match status" value="1"/>
</dbReference>
<dbReference type="GO" id="GO:0006913">
    <property type="term" value="P:nucleocytoplasmic transport"/>
    <property type="evidence" value="ECO:0007669"/>
    <property type="project" value="InterPro"/>
</dbReference>
<name>A0A8S1C7D6_9INSE</name>
<organism evidence="11 12">
    <name type="scientific">Cloeon dipterum</name>
    <dbReference type="NCBI Taxonomy" id="197152"/>
    <lineage>
        <taxon>Eukaryota</taxon>
        <taxon>Metazoa</taxon>
        <taxon>Ecdysozoa</taxon>
        <taxon>Arthropoda</taxon>
        <taxon>Hexapoda</taxon>
        <taxon>Insecta</taxon>
        <taxon>Pterygota</taxon>
        <taxon>Palaeoptera</taxon>
        <taxon>Ephemeroptera</taxon>
        <taxon>Pisciforma</taxon>
        <taxon>Baetidae</taxon>
        <taxon>Cloeon</taxon>
    </lineage>
</organism>
<evidence type="ECO:0000256" key="9">
    <source>
        <dbReference type="SAM" id="MobiDB-lite"/>
    </source>
</evidence>
<dbReference type="PANTHER" id="PTHR23138">
    <property type="entry name" value="RAN BINDING PROTEIN"/>
    <property type="match status" value="1"/>
</dbReference>
<evidence type="ECO:0000313" key="11">
    <source>
        <dbReference type="EMBL" id="CAB3363784.1"/>
    </source>
</evidence>
<dbReference type="PANTHER" id="PTHR23138:SF94">
    <property type="entry name" value="RAN BINDING PROTEIN 1"/>
    <property type="match status" value="1"/>
</dbReference>
<evidence type="ECO:0000256" key="8">
    <source>
        <dbReference type="ARBA" id="ARBA00081162"/>
    </source>
</evidence>
<feature type="compositionally biased region" description="Acidic residues" evidence="9">
    <location>
        <begin position="177"/>
        <end position="196"/>
    </location>
</feature>
<feature type="compositionally biased region" description="Basic and acidic residues" evidence="9">
    <location>
        <begin position="197"/>
        <end position="212"/>
    </location>
</feature>
<feature type="domain" description="RanBD1" evidence="10">
    <location>
        <begin position="40"/>
        <end position="178"/>
    </location>
</feature>
<evidence type="ECO:0000256" key="1">
    <source>
        <dbReference type="ARBA" id="ARBA00022468"/>
    </source>
</evidence>
<proteinExistence type="inferred from homology"/>
<comment type="caution">
    <text evidence="11">The sequence shown here is derived from an EMBL/GenBank/DDBJ whole genome shotgun (WGS) entry which is preliminary data.</text>
</comment>
<dbReference type="Gene3D" id="2.30.29.30">
    <property type="entry name" value="Pleckstrin-homology domain (PH domain)/Phosphotyrosine-binding domain (PTB)"/>
    <property type="match status" value="1"/>
</dbReference>
<dbReference type="GO" id="GO:0005096">
    <property type="term" value="F:GTPase activator activity"/>
    <property type="evidence" value="ECO:0007669"/>
    <property type="project" value="UniProtKB-KW"/>
</dbReference>
<evidence type="ECO:0000256" key="3">
    <source>
        <dbReference type="ARBA" id="ARBA00022990"/>
    </source>
</evidence>
<dbReference type="InterPro" id="IPR011993">
    <property type="entry name" value="PH-like_dom_sf"/>
</dbReference>
<evidence type="ECO:0000313" key="12">
    <source>
        <dbReference type="Proteomes" id="UP000494165"/>
    </source>
</evidence>
<evidence type="ECO:0000256" key="5">
    <source>
        <dbReference type="ARBA" id="ARBA00061276"/>
    </source>
</evidence>
<dbReference type="AlphaFoldDB" id="A0A8S1C7D6"/>
<evidence type="ECO:0000256" key="6">
    <source>
        <dbReference type="ARBA" id="ARBA00066150"/>
    </source>
</evidence>
<evidence type="ECO:0000256" key="2">
    <source>
        <dbReference type="ARBA" id="ARBA00022553"/>
    </source>
</evidence>
<dbReference type="FunFam" id="2.30.29.30:FF:000824">
    <property type="entry name" value="Ran-specific GTPase-activating protein"/>
    <property type="match status" value="1"/>
</dbReference>
<dbReference type="Pfam" id="PF00638">
    <property type="entry name" value="Ran_BP1"/>
    <property type="match status" value="1"/>
</dbReference>
<keyword evidence="1" id="KW-0343">GTPase activation</keyword>
<comment type="similarity">
    <text evidence="5">Belongs to the RANBP1 family.</text>
</comment>
<dbReference type="InterPro" id="IPR045256">
    <property type="entry name" value="RanBP1_RanBD"/>
</dbReference>
<dbReference type="SUPFAM" id="SSF50729">
    <property type="entry name" value="PH domain-like"/>
    <property type="match status" value="1"/>
</dbReference>
<keyword evidence="12" id="KW-1185">Reference proteome</keyword>
<gene>
    <name evidence="11" type="ORF">CLODIP_2_CD10000</name>
</gene>
<dbReference type="GO" id="GO:0005643">
    <property type="term" value="C:nuclear pore"/>
    <property type="evidence" value="ECO:0007669"/>
    <property type="project" value="TreeGrafter"/>
</dbReference>
<dbReference type="CDD" id="cd13179">
    <property type="entry name" value="RanBD_RanBP1"/>
    <property type="match status" value="1"/>
</dbReference>
<reference evidence="11 12" key="1">
    <citation type="submission" date="2020-04" db="EMBL/GenBank/DDBJ databases">
        <authorList>
            <person name="Alioto T."/>
            <person name="Alioto T."/>
            <person name="Gomez Garrido J."/>
        </authorList>
    </citation>
    <scope>NUCLEOTIDE SEQUENCE [LARGE SCALE GENOMIC DNA]</scope>
</reference>
<dbReference type="InterPro" id="IPR045255">
    <property type="entry name" value="RanBP1-like"/>
</dbReference>
<comment type="subunit">
    <text evidence="6">Interacts with RAN (via C-terminus of GTP-bound form) but not with GDP-bound RAN. Identified in a complex composed of RAN, RANGAP1 and RANBP1. Identified in a complex that contains TNPO1, RAN and RANBP1. Identified in a complex that contains CSE1L, KPNA2, RAN and RANBP1. Identified in a complex with nucleotide-free RAN and RCC1.</text>
</comment>
<dbReference type="GO" id="GO:0005737">
    <property type="term" value="C:cytoplasm"/>
    <property type="evidence" value="ECO:0007669"/>
    <property type="project" value="TreeGrafter"/>
</dbReference>
<keyword evidence="3" id="KW-0007">Acetylation</keyword>